<dbReference type="InterPro" id="IPR004101">
    <property type="entry name" value="Mur_ligase_C"/>
</dbReference>
<dbReference type="Gene3D" id="3.40.1390.10">
    <property type="entry name" value="MurE/MurF, N-terminal domain"/>
    <property type="match status" value="1"/>
</dbReference>
<dbReference type="Pfam" id="PF02875">
    <property type="entry name" value="Mur_ligase_C"/>
    <property type="match status" value="1"/>
</dbReference>
<dbReference type="NCBIfam" id="TIGR01143">
    <property type="entry name" value="murF"/>
    <property type="match status" value="1"/>
</dbReference>
<evidence type="ECO:0000256" key="9">
    <source>
        <dbReference type="ARBA" id="ARBA00023316"/>
    </source>
</evidence>
<evidence type="ECO:0000256" key="5">
    <source>
        <dbReference type="ARBA" id="ARBA00022840"/>
    </source>
</evidence>
<dbReference type="RefSeq" id="WP_248167032.1">
    <property type="nucleotide sequence ID" value="NZ_JALNJA010000001.1"/>
</dbReference>
<dbReference type="InterPro" id="IPR013221">
    <property type="entry name" value="Mur_ligase_cen"/>
</dbReference>
<evidence type="ECO:0000256" key="4">
    <source>
        <dbReference type="ARBA" id="ARBA00022741"/>
    </source>
</evidence>
<feature type="domain" description="Mur ligase C-terminal" evidence="13">
    <location>
        <begin position="350"/>
        <end position="477"/>
    </location>
</feature>
<dbReference type="EC" id="6.3.2.10" evidence="10 11"/>
<keyword evidence="8 10" id="KW-0131">Cell cycle</keyword>
<dbReference type="InterPro" id="IPR036615">
    <property type="entry name" value="Mur_ligase_C_dom_sf"/>
</dbReference>
<evidence type="ECO:0000256" key="3">
    <source>
        <dbReference type="ARBA" id="ARBA00022618"/>
    </source>
</evidence>
<dbReference type="HAMAP" id="MF_02019">
    <property type="entry name" value="MurF"/>
    <property type="match status" value="1"/>
</dbReference>
<dbReference type="InterPro" id="IPR036565">
    <property type="entry name" value="Mur-like_cat_sf"/>
</dbReference>
<dbReference type="GO" id="GO:0005524">
    <property type="term" value="F:ATP binding"/>
    <property type="evidence" value="ECO:0007669"/>
    <property type="project" value="UniProtKB-UniRule"/>
</dbReference>
<evidence type="ECO:0000259" key="14">
    <source>
        <dbReference type="Pfam" id="PF08245"/>
    </source>
</evidence>
<dbReference type="GO" id="GO:0005737">
    <property type="term" value="C:cytoplasm"/>
    <property type="evidence" value="ECO:0007669"/>
    <property type="project" value="UniProtKB-SubCell"/>
</dbReference>
<dbReference type="Pfam" id="PF01225">
    <property type="entry name" value="Mur_ligase"/>
    <property type="match status" value="1"/>
</dbReference>
<dbReference type="PANTHER" id="PTHR43024">
    <property type="entry name" value="UDP-N-ACETYLMURAMOYL-TRIPEPTIDE--D-ALANYL-D-ALANINE LIGASE"/>
    <property type="match status" value="1"/>
</dbReference>
<dbReference type="SUPFAM" id="SSF63418">
    <property type="entry name" value="MurE/MurF N-terminal domain"/>
    <property type="match status" value="1"/>
</dbReference>
<dbReference type="GO" id="GO:0008360">
    <property type="term" value="P:regulation of cell shape"/>
    <property type="evidence" value="ECO:0007669"/>
    <property type="project" value="UniProtKB-KW"/>
</dbReference>
<evidence type="ECO:0000256" key="2">
    <source>
        <dbReference type="ARBA" id="ARBA00022598"/>
    </source>
</evidence>
<keyword evidence="6 10" id="KW-0133">Cell shape</keyword>
<dbReference type="InterPro" id="IPR035911">
    <property type="entry name" value="MurE/MurF_N"/>
</dbReference>
<dbReference type="GO" id="GO:0051301">
    <property type="term" value="P:cell division"/>
    <property type="evidence" value="ECO:0007669"/>
    <property type="project" value="UniProtKB-KW"/>
</dbReference>
<evidence type="ECO:0000256" key="11">
    <source>
        <dbReference type="RuleBase" id="RU004136"/>
    </source>
</evidence>
<dbReference type="InterPro" id="IPR005863">
    <property type="entry name" value="UDP-N-AcMur_synth"/>
</dbReference>
<feature type="domain" description="Mur ligase central" evidence="14">
    <location>
        <begin position="131"/>
        <end position="327"/>
    </location>
</feature>
<dbReference type="Gene3D" id="3.90.190.20">
    <property type="entry name" value="Mur ligase, C-terminal domain"/>
    <property type="match status" value="1"/>
</dbReference>
<dbReference type="Gene3D" id="3.40.1190.10">
    <property type="entry name" value="Mur-like, catalytic domain"/>
    <property type="match status" value="1"/>
</dbReference>
<dbReference type="Pfam" id="PF08245">
    <property type="entry name" value="Mur_ligase_M"/>
    <property type="match status" value="1"/>
</dbReference>
<dbReference type="GO" id="GO:0047480">
    <property type="term" value="F:UDP-N-acetylmuramoyl-tripeptide-D-alanyl-D-alanine ligase activity"/>
    <property type="evidence" value="ECO:0007669"/>
    <property type="project" value="UniProtKB-UniRule"/>
</dbReference>
<evidence type="ECO:0000313" key="16">
    <source>
        <dbReference type="Proteomes" id="UP001071478"/>
    </source>
</evidence>
<evidence type="ECO:0000256" key="7">
    <source>
        <dbReference type="ARBA" id="ARBA00022984"/>
    </source>
</evidence>
<accession>A0A9Q4C771</accession>
<dbReference type="InterPro" id="IPR000713">
    <property type="entry name" value="Mur_ligase_N"/>
</dbReference>
<name>A0A9Q4C771_9CORY</name>
<evidence type="ECO:0000256" key="6">
    <source>
        <dbReference type="ARBA" id="ARBA00022960"/>
    </source>
</evidence>
<gene>
    <name evidence="10" type="primary">murF</name>
    <name evidence="15" type="ORF">OS129_00685</name>
</gene>
<dbReference type="PANTHER" id="PTHR43024:SF1">
    <property type="entry name" value="UDP-N-ACETYLMURAMOYL-TRIPEPTIDE--D-ALANYL-D-ALANINE LIGASE"/>
    <property type="match status" value="1"/>
</dbReference>
<reference evidence="15" key="1">
    <citation type="submission" date="2022-11" db="EMBL/GenBank/DDBJ databases">
        <title>Corynebacterium sp. isolated from Penguins.</title>
        <authorList>
            <person name="Sedlar K."/>
            <person name="Svec P."/>
        </authorList>
    </citation>
    <scope>NUCLEOTIDE SEQUENCE</scope>
    <source>
        <strain evidence="15">P7374</strain>
    </source>
</reference>
<dbReference type="Proteomes" id="UP001071478">
    <property type="component" value="Unassembled WGS sequence"/>
</dbReference>
<comment type="pathway">
    <text evidence="10 11">Cell wall biogenesis; peptidoglycan biosynthesis.</text>
</comment>
<protein>
    <recommendedName>
        <fullName evidence="10 11">UDP-N-acetylmuramoyl-tripeptide--D-alanyl-D-alanine ligase</fullName>
        <ecNumber evidence="10 11">6.3.2.10</ecNumber>
    </recommendedName>
    <alternativeName>
        <fullName evidence="10">D-alanyl-D-alanine-adding enzyme</fullName>
    </alternativeName>
</protein>
<comment type="function">
    <text evidence="10 11">Involved in cell wall formation. Catalyzes the final step in the synthesis of UDP-N-acetylmuramoyl-pentapeptide, the precursor of murein.</text>
</comment>
<keyword evidence="5 10" id="KW-0067">ATP-binding</keyword>
<comment type="subcellular location">
    <subcellularLocation>
        <location evidence="10 11">Cytoplasm</location>
    </subcellularLocation>
</comment>
<evidence type="ECO:0000313" key="15">
    <source>
        <dbReference type="EMBL" id="MCX7467398.1"/>
    </source>
</evidence>
<evidence type="ECO:0000256" key="10">
    <source>
        <dbReference type="HAMAP-Rule" id="MF_02019"/>
    </source>
</evidence>
<keyword evidence="4 10" id="KW-0547">Nucleotide-binding</keyword>
<dbReference type="SUPFAM" id="SSF53623">
    <property type="entry name" value="MurD-like peptide ligases, catalytic domain"/>
    <property type="match status" value="1"/>
</dbReference>
<dbReference type="GO" id="GO:0071555">
    <property type="term" value="P:cell wall organization"/>
    <property type="evidence" value="ECO:0007669"/>
    <property type="project" value="UniProtKB-KW"/>
</dbReference>
<keyword evidence="7 10" id="KW-0573">Peptidoglycan synthesis</keyword>
<evidence type="ECO:0000256" key="8">
    <source>
        <dbReference type="ARBA" id="ARBA00023306"/>
    </source>
</evidence>
<evidence type="ECO:0000259" key="12">
    <source>
        <dbReference type="Pfam" id="PF01225"/>
    </source>
</evidence>
<evidence type="ECO:0000259" key="13">
    <source>
        <dbReference type="Pfam" id="PF02875"/>
    </source>
</evidence>
<keyword evidence="2 10" id="KW-0436">Ligase</keyword>
<dbReference type="EMBL" id="JAPMKU010000001">
    <property type="protein sequence ID" value="MCX7467398.1"/>
    <property type="molecule type" value="Genomic_DNA"/>
</dbReference>
<keyword evidence="3 10" id="KW-0132">Cell division</keyword>
<feature type="domain" description="Mur ligase N-terminal catalytic" evidence="12">
    <location>
        <begin position="31"/>
        <end position="105"/>
    </location>
</feature>
<comment type="catalytic activity">
    <reaction evidence="10 11">
        <text>D-alanyl-D-alanine + UDP-N-acetyl-alpha-D-muramoyl-L-alanyl-gamma-D-glutamyl-meso-2,6-diaminopimelate + ATP = UDP-N-acetyl-alpha-D-muramoyl-L-alanyl-gamma-D-glutamyl-meso-2,6-diaminopimeloyl-D-alanyl-D-alanine + ADP + phosphate + H(+)</text>
        <dbReference type="Rhea" id="RHEA:28374"/>
        <dbReference type="ChEBI" id="CHEBI:15378"/>
        <dbReference type="ChEBI" id="CHEBI:30616"/>
        <dbReference type="ChEBI" id="CHEBI:43474"/>
        <dbReference type="ChEBI" id="CHEBI:57822"/>
        <dbReference type="ChEBI" id="CHEBI:61386"/>
        <dbReference type="ChEBI" id="CHEBI:83905"/>
        <dbReference type="ChEBI" id="CHEBI:456216"/>
        <dbReference type="EC" id="6.3.2.10"/>
    </reaction>
</comment>
<keyword evidence="9 10" id="KW-0961">Cell wall biogenesis/degradation</keyword>
<keyword evidence="1 10" id="KW-0963">Cytoplasm</keyword>
<comment type="similarity">
    <text evidence="10">Belongs to the MurCDEF family. MurF subfamily.</text>
</comment>
<proteinExistence type="inferred from homology"/>
<organism evidence="15 16">
    <name type="scientific">Corynebacterium pygosceleis</name>
    <dbReference type="NCBI Taxonomy" id="2800406"/>
    <lineage>
        <taxon>Bacteria</taxon>
        <taxon>Bacillati</taxon>
        <taxon>Actinomycetota</taxon>
        <taxon>Actinomycetes</taxon>
        <taxon>Mycobacteriales</taxon>
        <taxon>Corynebacteriaceae</taxon>
        <taxon>Corynebacterium</taxon>
    </lineage>
</organism>
<dbReference type="SUPFAM" id="SSF53244">
    <property type="entry name" value="MurD-like peptide ligases, peptide-binding domain"/>
    <property type="match status" value="1"/>
</dbReference>
<evidence type="ECO:0000256" key="1">
    <source>
        <dbReference type="ARBA" id="ARBA00022490"/>
    </source>
</evidence>
<sequence>MIRMSVSDIVGVTGGYLADGADPEAIVTGSVEFDSRRIEPGGLFVCLPGAQVDGHDYAVGAVESGATVALAARETGAPSIIVPEVPRPESNAAAYEHDPSGHGAAVIAALGRLARHNVDVAAGHGMRVVGVTGSAGKTTVKDLIASVLRENDGGGDVVAPPGSFNNEIGHPYTALRCSTDTDYLVAELSARGVGHVAELAAIAPPVVGVVLNVGTAHIGEFGDRDTIARAKGELVEVLPGADDGGVAVLNADDPLVAAMAGRTRARVVTFSAAGDPGADYRADAVRLDEACRASFTVEGPDGLSEPVSLNLVGDHQVSNALAAIAAAVGAGLDPRSACAAVSAHEPVSGRRMEVTRRDDGVTVINDSYNANPDSMAAGIRALAHSAAATGGTAWAVLGQMNELGPDAAERHAETGRLLGESGIPRLVAVGTGVNTHALAQAAEAAGTRVVTADSVDAAINFVQPALEPGDVVLVKASSSEQLWRVADTLLALPVTESLEEQDAEQ</sequence>
<dbReference type="AlphaFoldDB" id="A0A9Q4C771"/>
<dbReference type="GO" id="GO:0009252">
    <property type="term" value="P:peptidoglycan biosynthetic process"/>
    <property type="evidence" value="ECO:0007669"/>
    <property type="project" value="UniProtKB-UniRule"/>
</dbReference>
<comment type="caution">
    <text evidence="15">The sequence shown here is derived from an EMBL/GenBank/DDBJ whole genome shotgun (WGS) entry which is preliminary data.</text>
</comment>
<dbReference type="InterPro" id="IPR051046">
    <property type="entry name" value="MurCDEF_CellWall_CoF430Synth"/>
</dbReference>
<feature type="binding site" evidence="10">
    <location>
        <begin position="133"/>
        <end position="139"/>
    </location>
    <ligand>
        <name>ATP</name>
        <dbReference type="ChEBI" id="CHEBI:30616"/>
    </ligand>
</feature>